<feature type="non-terminal residue" evidence="3">
    <location>
        <position position="967"/>
    </location>
</feature>
<organism evidence="3">
    <name type="scientific">Tanacetum cinerariifolium</name>
    <name type="common">Dalmatian daisy</name>
    <name type="synonym">Chrysanthemum cinerariifolium</name>
    <dbReference type="NCBI Taxonomy" id="118510"/>
    <lineage>
        <taxon>Eukaryota</taxon>
        <taxon>Viridiplantae</taxon>
        <taxon>Streptophyta</taxon>
        <taxon>Embryophyta</taxon>
        <taxon>Tracheophyta</taxon>
        <taxon>Spermatophyta</taxon>
        <taxon>Magnoliopsida</taxon>
        <taxon>eudicotyledons</taxon>
        <taxon>Gunneridae</taxon>
        <taxon>Pentapetalae</taxon>
        <taxon>asterids</taxon>
        <taxon>campanulids</taxon>
        <taxon>Asterales</taxon>
        <taxon>Asteraceae</taxon>
        <taxon>Asteroideae</taxon>
        <taxon>Anthemideae</taxon>
        <taxon>Anthemidinae</taxon>
        <taxon>Tanacetum</taxon>
    </lineage>
</organism>
<dbReference type="CDD" id="cd01647">
    <property type="entry name" value="RT_LTR"/>
    <property type="match status" value="1"/>
</dbReference>
<dbReference type="SUPFAM" id="SSF56672">
    <property type="entry name" value="DNA/RNA polymerases"/>
    <property type="match status" value="1"/>
</dbReference>
<dbReference type="Pfam" id="PF03732">
    <property type="entry name" value="Retrotrans_gag"/>
    <property type="match status" value="1"/>
</dbReference>
<dbReference type="InterPro" id="IPR002156">
    <property type="entry name" value="RNaseH_domain"/>
</dbReference>
<evidence type="ECO:0000256" key="1">
    <source>
        <dbReference type="SAM" id="MobiDB-lite"/>
    </source>
</evidence>
<dbReference type="InterPro" id="IPR001584">
    <property type="entry name" value="Integrase_cat-core"/>
</dbReference>
<proteinExistence type="predicted"/>
<gene>
    <name evidence="3" type="ORF">Tci_005806</name>
</gene>
<dbReference type="InterPro" id="IPR043502">
    <property type="entry name" value="DNA/RNA_pol_sf"/>
</dbReference>
<accession>A0A6L2J9Z0</accession>
<dbReference type="GO" id="GO:0004523">
    <property type="term" value="F:RNA-DNA hybrid ribonuclease activity"/>
    <property type="evidence" value="ECO:0007669"/>
    <property type="project" value="InterPro"/>
</dbReference>
<feature type="region of interest" description="Disordered" evidence="1">
    <location>
        <begin position="1"/>
        <end position="39"/>
    </location>
</feature>
<protein>
    <submittedName>
        <fullName evidence="3">Reverse transcriptase domain-containing protein</fullName>
    </submittedName>
</protein>
<dbReference type="PANTHER" id="PTHR48475:SF2">
    <property type="entry name" value="RIBONUCLEASE H"/>
    <property type="match status" value="1"/>
</dbReference>
<dbReference type="PROSITE" id="PS50994">
    <property type="entry name" value="INTEGRASE"/>
    <property type="match status" value="1"/>
</dbReference>
<feature type="compositionally biased region" description="Polar residues" evidence="1">
    <location>
        <begin position="1"/>
        <end position="16"/>
    </location>
</feature>
<dbReference type="GO" id="GO:0003964">
    <property type="term" value="F:RNA-directed DNA polymerase activity"/>
    <property type="evidence" value="ECO:0007669"/>
    <property type="project" value="UniProtKB-KW"/>
</dbReference>
<dbReference type="Gene3D" id="1.10.340.70">
    <property type="match status" value="1"/>
</dbReference>
<feature type="region of interest" description="Disordered" evidence="1">
    <location>
        <begin position="53"/>
        <end position="176"/>
    </location>
</feature>
<dbReference type="Gene3D" id="3.30.420.10">
    <property type="entry name" value="Ribonuclease H-like superfamily/Ribonuclease H"/>
    <property type="match status" value="2"/>
</dbReference>
<feature type="compositionally biased region" description="Basic and acidic residues" evidence="1">
    <location>
        <begin position="94"/>
        <end position="117"/>
    </location>
</feature>
<evidence type="ECO:0000313" key="3">
    <source>
        <dbReference type="EMBL" id="GEU33828.1"/>
    </source>
</evidence>
<feature type="domain" description="Integrase catalytic" evidence="2">
    <location>
        <begin position="893"/>
        <end position="967"/>
    </location>
</feature>
<dbReference type="InterPro" id="IPR041588">
    <property type="entry name" value="Integrase_H2C2"/>
</dbReference>
<dbReference type="CDD" id="cd09279">
    <property type="entry name" value="RNase_HI_like"/>
    <property type="match status" value="1"/>
</dbReference>
<dbReference type="InterPro" id="IPR036397">
    <property type="entry name" value="RNaseH_sf"/>
</dbReference>
<dbReference type="Pfam" id="PF13456">
    <property type="entry name" value="RVT_3"/>
    <property type="match status" value="1"/>
</dbReference>
<dbReference type="GO" id="GO:0015074">
    <property type="term" value="P:DNA integration"/>
    <property type="evidence" value="ECO:0007669"/>
    <property type="project" value="InterPro"/>
</dbReference>
<dbReference type="Gene3D" id="3.10.10.10">
    <property type="entry name" value="HIV Type 1 Reverse Transcriptase, subunit A, domain 1"/>
    <property type="match status" value="1"/>
</dbReference>
<dbReference type="InterPro" id="IPR000477">
    <property type="entry name" value="RT_dom"/>
</dbReference>
<keyword evidence="3" id="KW-0548">Nucleotidyltransferase</keyword>
<dbReference type="InterPro" id="IPR012337">
    <property type="entry name" value="RNaseH-like_sf"/>
</dbReference>
<dbReference type="AlphaFoldDB" id="A0A6L2J9Z0"/>
<keyword evidence="3" id="KW-0808">Transferase</keyword>
<reference evidence="3" key="1">
    <citation type="journal article" date="2019" name="Sci. Rep.">
        <title>Draft genome of Tanacetum cinerariifolium, the natural source of mosquito coil.</title>
        <authorList>
            <person name="Yamashiro T."/>
            <person name="Shiraishi A."/>
            <person name="Satake H."/>
            <person name="Nakayama K."/>
        </authorList>
    </citation>
    <scope>NUCLEOTIDE SEQUENCE</scope>
</reference>
<dbReference type="InterPro" id="IPR005162">
    <property type="entry name" value="Retrotrans_gag_dom"/>
</dbReference>
<evidence type="ECO:0000259" key="2">
    <source>
        <dbReference type="PROSITE" id="PS50994"/>
    </source>
</evidence>
<name>A0A6L2J9Z0_TANCI</name>
<keyword evidence="3" id="KW-0695">RNA-directed DNA polymerase</keyword>
<dbReference type="SUPFAM" id="SSF53098">
    <property type="entry name" value="Ribonuclease H-like"/>
    <property type="match status" value="1"/>
</dbReference>
<dbReference type="Pfam" id="PF17921">
    <property type="entry name" value="Integrase_H2C2"/>
    <property type="match status" value="1"/>
</dbReference>
<dbReference type="Gene3D" id="3.30.70.270">
    <property type="match status" value="1"/>
</dbReference>
<dbReference type="Pfam" id="PF00078">
    <property type="entry name" value="RVT_1"/>
    <property type="match status" value="1"/>
</dbReference>
<feature type="compositionally biased region" description="Basic and acidic residues" evidence="1">
    <location>
        <begin position="54"/>
        <end position="65"/>
    </location>
</feature>
<sequence>MNTEQTPLSQPTSAVRNTLGREQAPQNLVRPVPDEDPREYCDKNYHQILPIIPEKLHQEKKKEPQGKVGTQGCPNQIHKPITEARPFQIAKGEGSGEKDGVQKIGEKSYYSSRREAESCYQSSRSKETEIASEKHRYKREYSRKTKAESESEGSAGGHWKSKPKKQKSSMEDDLSQPWVCEETDPFTPRICYFDFSKTQMPSHIKTYNGSEDPEDHLKIFQAATKTERWAMPTWCHMFNSTLTGNAKVWFDDLPKEFIDSYDDLKKAFLENYLQQKNASKIRWKSITLSKEMGNPRKSCGNPKDIVCTAYMLTEALPRKSYIVASKDRRRGTLNIRSNEFHGGEITFSLQRDYRKAGDMTGVPRHIVEHRLNVREGYLPLRQKKRGQAPERNKAISEEVRTLVEAGIMKEVHYHSWLSNPVMVKKHDNSWRMCVDFKDLNKACPKDDAVWTKNAGATYQRLVDKAFQKQIGRNLEVYMDDLVIKSRTEEEVIRDAEETFKTHRKIYMKLDPEKCAFGMRKGTFLGYKVDANGLRVSPDKRKAVIDLPSPKCLKDVQKLNEKLRFELEEHDIQYRPRTSVKGQILADFIVERPEDGTPDTPMKDRKELPDPWILFTNGSSCVDGSGAGLIIMNPKGMEFTYALRFRFNATNNEAEYEALIVGLQIASQMGIQNLQANVDSKLVANQVNGIYIAKESSMVRYLEKAKNLASTFKGFSIKQIPRGENKKADALSKITSTSFAHLSKQVLVEELGEKEIDEKEILAVVEEEGHTWMTPVYEYLTEGVLPEEKKKARTVRRKAGRYAIISEVLYKKSFLGPWLQCVGPLQANYVLREIHEGSCSMHAGPSSVVAKALRLGYFWPTMHTDTKNLIRKCKDCQVHRPAPKNPQEKLTPITSPWPFYKWGIDIAGPFPKGPDKVKFLIVAIDYFTKLIEAKPVASITRTQVKKFVWDNIVCRFGLLGEVISDNEK</sequence>
<dbReference type="PANTHER" id="PTHR48475">
    <property type="entry name" value="RIBONUCLEASE H"/>
    <property type="match status" value="1"/>
</dbReference>
<dbReference type="EMBL" id="BKCJ010000509">
    <property type="protein sequence ID" value="GEU33828.1"/>
    <property type="molecule type" value="Genomic_DNA"/>
</dbReference>
<dbReference type="GO" id="GO:0003676">
    <property type="term" value="F:nucleic acid binding"/>
    <property type="evidence" value="ECO:0007669"/>
    <property type="project" value="InterPro"/>
</dbReference>
<dbReference type="InterPro" id="IPR043128">
    <property type="entry name" value="Rev_trsase/Diguanyl_cyclase"/>
</dbReference>
<feature type="compositionally biased region" description="Basic and acidic residues" evidence="1">
    <location>
        <begin position="124"/>
        <end position="149"/>
    </location>
</feature>
<comment type="caution">
    <text evidence="3">The sequence shown here is derived from an EMBL/GenBank/DDBJ whole genome shotgun (WGS) entry which is preliminary data.</text>
</comment>